<proteinExistence type="inferred from homology"/>
<dbReference type="Pfam" id="PF00297">
    <property type="entry name" value="Ribosomal_L3"/>
    <property type="match status" value="1"/>
</dbReference>
<dbReference type="GO" id="GO:0003735">
    <property type="term" value="F:structural constituent of ribosome"/>
    <property type="evidence" value="ECO:0007669"/>
    <property type="project" value="InterPro"/>
</dbReference>
<keyword evidence="5" id="KW-0687">Ribonucleoprotein</keyword>
<evidence type="ECO:0000256" key="1">
    <source>
        <dbReference type="ARBA" id="ARBA00006540"/>
    </source>
</evidence>
<dbReference type="InterPro" id="IPR019927">
    <property type="entry name" value="Ribosomal_uL3_bac/org-type"/>
</dbReference>
<dbReference type="SUPFAM" id="SSF50447">
    <property type="entry name" value="Translation proteins"/>
    <property type="match status" value="1"/>
</dbReference>
<dbReference type="GO" id="GO:0019843">
    <property type="term" value="F:rRNA binding"/>
    <property type="evidence" value="ECO:0007669"/>
    <property type="project" value="UniProtKB-KW"/>
</dbReference>
<sequence length="141" mass="15428">MMIKGKKLQMSQVFLETGKVVPVTLIKAETELNADLENKQAEVQGISKGKGFTGAMKKWNFKGEMATRGQSDKPRSAGSIGGQTPGRVWPGKKMAGRHGNYKVTLKKIRIVKVDLEKQELMLSGPIPGARNSSVKIKIYEG</sequence>
<name>A0A7X9DK84_UNCKA</name>
<dbReference type="Gene3D" id="2.40.30.10">
    <property type="entry name" value="Translation factors"/>
    <property type="match status" value="1"/>
</dbReference>
<evidence type="ECO:0000313" key="10">
    <source>
        <dbReference type="Proteomes" id="UP000526033"/>
    </source>
</evidence>
<dbReference type="EMBL" id="JAAZNL010000020">
    <property type="protein sequence ID" value="NMB69958.1"/>
    <property type="molecule type" value="Genomic_DNA"/>
</dbReference>
<dbReference type="GO" id="GO:0006412">
    <property type="term" value="P:translation"/>
    <property type="evidence" value="ECO:0007669"/>
    <property type="project" value="InterPro"/>
</dbReference>
<evidence type="ECO:0000256" key="8">
    <source>
        <dbReference type="SAM" id="MobiDB-lite"/>
    </source>
</evidence>
<dbReference type="InterPro" id="IPR009000">
    <property type="entry name" value="Transl_B-barrel_sf"/>
</dbReference>
<dbReference type="GO" id="GO:0005840">
    <property type="term" value="C:ribosome"/>
    <property type="evidence" value="ECO:0007669"/>
    <property type="project" value="UniProtKB-KW"/>
</dbReference>
<keyword evidence="4 9" id="KW-0689">Ribosomal protein</keyword>
<evidence type="ECO:0000313" key="9">
    <source>
        <dbReference type="EMBL" id="NMB69958.1"/>
    </source>
</evidence>
<gene>
    <name evidence="9" type="ORF">GYA27_02045</name>
</gene>
<dbReference type="FunFam" id="2.40.30.10:FF:000004">
    <property type="entry name" value="50S ribosomal protein L3"/>
    <property type="match status" value="1"/>
</dbReference>
<keyword evidence="3" id="KW-0694">RNA-binding</keyword>
<evidence type="ECO:0000256" key="4">
    <source>
        <dbReference type="ARBA" id="ARBA00022980"/>
    </source>
</evidence>
<organism evidence="9 10">
    <name type="scientific">candidate division WWE3 bacterium</name>
    <dbReference type="NCBI Taxonomy" id="2053526"/>
    <lineage>
        <taxon>Bacteria</taxon>
        <taxon>Katanobacteria</taxon>
    </lineage>
</organism>
<protein>
    <recommendedName>
        <fullName evidence="6">Large ribosomal subunit protein uL3</fullName>
    </recommendedName>
    <alternativeName>
        <fullName evidence="7">50S ribosomal protein L3</fullName>
    </alternativeName>
</protein>
<comment type="similarity">
    <text evidence="1">Belongs to the universal ribosomal protein uL3 family.</text>
</comment>
<accession>A0A7X9DK84</accession>
<evidence type="ECO:0000256" key="7">
    <source>
        <dbReference type="ARBA" id="ARBA00035457"/>
    </source>
</evidence>
<dbReference type="GO" id="GO:1990904">
    <property type="term" value="C:ribonucleoprotein complex"/>
    <property type="evidence" value="ECO:0007669"/>
    <property type="project" value="UniProtKB-KW"/>
</dbReference>
<reference evidence="9 10" key="1">
    <citation type="journal article" date="2020" name="Biotechnol. Biofuels">
        <title>New insights from the biogas microbiome by comprehensive genome-resolved metagenomics of nearly 1600 species originating from multiple anaerobic digesters.</title>
        <authorList>
            <person name="Campanaro S."/>
            <person name="Treu L."/>
            <person name="Rodriguez-R L.M."/>
            <person name="Kovalovszki A."/>
            <person name="Ziels R.M."/>
            <person name="Maus I."/>
            <person name="Zhu X."/>
            <person name="Kougias P.G."/>
            <person name="Basile A."/>
            <person name="Luo G."/>
            <person name="Schluter A."/>
            <person name="Konstantinidis K.T."/>
            <person name="Angelidaki I."/>
        </authorList>
    </citation>
    <scope>NUCLEOTIDE SEQUENCE [LARGE SCALE GENOMIC DNA]</scope>
    <source>
        <strain evidence="9">AS27yjCOA_165</strain>
    </source>
</reference>
<dbReference type="PANTHER" id="PTHR11229:SF16">
    <property type="entry name" value="LARGE RIBOSOMAL SUBUNIT PROTEIN UL3C"/>
    <property type="match status" value="1"/>
</dbReference>
<dbReference type="PANTHER" id="PTHR11229">
    <property type="entry name" value="50S RIBOSOMAL PROTEIN L3"/>
    <property type="match status" value="1"/>
</dbReference>
<evidence type="ECO:0000256" key="3">
    <source>
        <dbReference type="ARBA" id="ARBA00022884"/>
    </source>
</evidence>
<comment type="caution">
    <text evidence="9">The sequence shown here is derived from an EMBL/GenBank/DDBJ whole genome shotgun (WGS) entry which is preliminary data.</text>
</comment>
<feature type="region of interest" description="Disordered" evidence="8">
    <location>
        <begin position="65"/>
        <end position="95"/>
    </location>
</feature>
<evidence type="ECO:0000256" key="5">
    <source>
        <dbReference type="ARBA" id="ARBA00023274"/>
    </source>
</evidence>
<evidence type="ECO:0000256" key="6">
    <source>
        <dbReference type="ARBA" id="ARBA00035243"/>
    </source>
</evidence>
<keyword evidence="2" id="KW-0699">rRNA-binding</keyword>
<dbReference type="Proteomes" id="UP000526033">
    <property type="component" value="Unassembled WGS sequence"/>
</dbReference>
<dbReference type="AlphaFoldDB" id="A0A7X9DK84"/>
<dbReference type="InterPro" id="IPR000597">
    <property type="entry name" value="Ribosomal_uL3"/>
</dbReference>
<evidence type="ECO:0000256" key="2">
    <source>
        <dbReference type="ARBA" id="ARBA00022730"/>
    </source>
</evidence>